<evidence type="ECO:0000256" key="1">
    <source>
        <dbReference type="SAM" id="Coils"/>
    </source>
</evidence>
<comment type="caution">
    <text evidence="3">The sequence shown here is derived from an EMBL/GenBank/DDBJ whole genome shotgun (WGS) entry which is preliminary data.</text>
</comment>
<feature type="coiled-coil region" evidence="1">
    <location>
        <begin position="170"/>
        <end position="197"/>
    </location>
</feature>
<keyword evidence="2" id="KW-1133">Transmembrane helix</keyword>
<keyword evidence="1" id="KW-0175">Coiled coil</keyword>
<dbReference type="Proteomes" id="UP000228987">
    <property type="component" value="Unassembled WGS sequence"/>
</dbReference>
<dbReference type="EMBL" id="NVWI01000008">
    <property type="protein sequence ID" value="PCJ40698.1"/>
    <property type="molecule type" value="Genomic_DNA"/>
</dbReference>
<gene>
    <name evidence="3" type="ORF">COA71_10680</name>
</gene>
<accession>A0A2A5CB09</accession>
<protein>
    <submittedName>
        <fullName evidence="3">Uncharacterized protein</fullName>
    </submittedName>
</protein>
<dbReference type="AlphaFoldDB" id="A0A2A5CB09"/>
<name>A0A2A5CB09_9GAMM</name>
<sequence>MSTEERDYDDFSIVPERDELVTHRKQKRGNSLSATSGNQIAASSGSSSLVKLLLGVLFLGLFASGGGAYYFYDQGLQTQISLDRSNDRIVQLENRLNLVDEAAEQSSMGLLERVDFNFSEIDKLWAARNVLRSDAGGLNNTLAGQAENITQIETAVANQAGMINQQAVNLDQNEQIIETIRNQINNLDSSVAGLNNLNINQQLTSITGDLNVLKSSLALEDSGLVGRVNINEQDIESINLYRLSLNQTINSIQQSLNELEERVATTNTRPTIFQ</sequence>
<keyword evidence="2" id="KW-0472">Membrane</keyword>
<evidence type="ECO:0000256" key="2">
    <source>
        <dbReference type="SAM" id="Phobius"/>
    </source>
</evidence>
<keyword evidence="2" id="KW-0812">Transmembrane</keyword>
<feature type="coiled-coil region" evidence="1">
    <location>
        <begin position="242"/>
        <end position="269"/>
    </location>
</feature>
<reference evidence="4" key="1">
    <citation type="submission" date="2017-08" db="EMBL/GenBank/DDBJ databases">
        <title>A dynamic microbial community with high functional redundancy inhabits the cold, oxic subseafloor aquifer.</title>
        <authorList>
            <person name="Tully B.J."/>
            <person name="Wheat C.G."/>
            <person name="Glazer B.T."/>
            <person name="Huber J.A."/>
        </authorList>
    </citation>
    <scope>NUCLEOTIDE SEQUENCE [LARGE SCALE GENOMIC DNA]</scope>
</reference>
<organism evidence="3 4">
    <name type="scientific">SAR86 cluster bacterium</name>
    <dbReference type="NCBI Taxonomy" id="2030880"/>
    <lineage>
        <taxon>Bacteria</taxon>
        <taxon>Pseudomonadati</taxon>
        <taxon>Pseudomonadota</taxon>
        <taxon>Gammaproteobacteria</taxon>
        <taxon>SAR86 cluster</taxon>
    </lineage>
</organism>
<evidence type="ECO:0000313" key="3">
    <source>
        <dbReference type="EMBL" id="PCJ40698.1"/>
    </source>
</evidence>
<proteinExistence type="predicted"/>
<feature type="transmembrane region" description="Helical" evidence="2">
    <location>
        <begin position="52"/>
        <end position="72"/>
    </location>
</feature>
<evidence type="ECO:0000313" key="4">
    <source>
        <dbReference type="Proteomes" id="UP000228987"/>
    </source>
</evidence>